<dbReference type="PANTHER" id="PTHR44196">
    <property type="entry name" value="DEHYDROGENASE/REDUCTASE SDR FAMILY MEMBER 7B"/>
    <property type="match status" value="1"/>
</dbReference>
<proteinExistence type="inferred from homology"/>
<comment type="similarity">
    <text evidence="1 3">Belongs to the short-chain dehydrogenases/reductases (SDR) family.</text>
</comment>
<protein>
    <submittedName>
        <fullName evidence="6">Short-subunit dehydrogenase</fullName>
    </submittedName>
</protein>
<keyword evidence="4" id="KW-0732">Signal</keyword>
<accession>A0AAJ1TTA1</accession>
<evidence type="ECO:0000256" key="4">
    <source>
        <dbReference type="SAM" id="SignalP"/>
    </source>
</evidence>
<dbReference type="InterPro" id="IPR036291">
    <property type="entry name" value="NAD(P)-bd_dom_sf"/>
</dbReference>
<organism evidence="6 7">
    <name type="scientific">Methylobacterium brachiatum</name>
    <dbReference type="NCBI Taxonomy" id="269660"/>
    <lineage>
        <taxon>Bacteria</taxon>
        <taxon>Pseudomonadati</taxon>
        <taxon>Pseudomonadota</taxon>
        <taxon>Alphaproteobacteria</taxon>
        <taxon>Hyphomicrobiales</taxon>
        <taxon>Methylobacteriaceae</taxon>
        <taxon>Methylobacterium</taxon>
    </lineage>
</organism>
<evidence type="ECO:0000259" key="5">
    <source>
        <dbReference type="SMART" id="SM00822"/>
    </source>
</evidence>
<feature type="signal peptide" evidence="4">
    <location>
        <begin position="1"/>
        <end position="26"/>
    </location>
</feature>
<comment type="caution">
    <text evidence="6">The sequence shown here is derived from an EMBL/GenBank/DDBJ whole genome shotgun (WGS) entry which is preliminary data.</text>
</comment>
<evidence type="ECO:0000256" key="1">
    <source>
        <dbReference type="ARBA" id="ARBA00006484"/>
    </source>
</evidence>
<dbReference type="Gene3D" id="3.40.50.720">
    <property type="entry name" value="NAD(P)-binding Rossmann-like Domain"/>
    <property type="match status" value="1"/>
</dbReference>
<dbReference type="EMBL" id="JAUSWL010000001">
    <property type="protein sequence ID" value="MDQ0542133.1"/>
    <property type="molecule type" value="Genomic_DNA"/>
</dbReference>
<dbReference type="PANTHER" id="PTHR44196:SF1">
    <property type="entry name" value="DEHYDROGENASE_REDUCTASE SDR FAMILY MEMBER 7B"/>
    <property type="match status" value="1"/>
</dbReference>
<dbReference type="RefSeq" id="WP_230366704.1">
    <property type="nucleotide sequence ID" value="NZ_JAJALK010000006.1"/>
</dbReference>
<dbReference type="InterPro" id="IPR020904">
    <property type="entry name" value="Sc_DH/Rdtase_CS"/>
</dbReference>
<dbReference type="Proteomes" id="UP001223420">
    <property type="component" value="Unassembled WGS sequence"/>
</dbReference>
<dbReference type="Pfam" id="PF00106">
    <property type="entry name" value="adh_short"/>
    <property type="match status" value="1"/>
</dbReference>
<dbReference type="GO" id="GO:0016020">
    <property type="term" value="C:membrane"/>
    <property type="evidence" value="ECO:0007669"/>
    <property type="project" value="TreeGrafter"/>
</dbReference>
<dbReference type="AlphaFoldDB" id="A0AAJ1TTA1"/>
<dbReference type="InterPro" id="IPR002347">
    <property type="entry name" value="SDR_fam"/>
</dbReference>
<name>A0AAJ1TTA1_9HYPH</name>
<reference evidence="6" key="1">
    <citation type="submission" date="2023-07" db="EMBL/GenBank/DDBJ databases">
        <title>Genomic Encyclopedia of Type Strains, Phase IV (KMG-IV): sequencing the most valuable type-strain genomes for metagenomic binning, comparative biology and taxonomic classification.</title>
        <authorList>
            <person name="Goeker M."/>
        </authorList>
    </citation>
    <scope>NUCLEOTIDE SEQUENCE</scope>
    <source>
        <strain evidence="6">DSM 19569</strain>
    </source>
</reference>
<dbReference type="PRINTS" id="PR00080">
    <property type="entry name" value="SDRFAMILY"/>
</dbReference>
<gene>
    <name evidence="6" type="ORF">QO001_001041</name>
</gene>
<dbReference type="SMART" id="SM00822">
    <property type="entry name" value="PKS_KR"/>
    <property type="match status" value="1"/>
</dbReference>
<dbReference type="PROSITE" id="PS00061">
    <property type="entry name" value="ADH_SHORT"/>
    <property type="match status" value="1"/>
</dbReference>
<evidence type="ECO:0000313" key="6">
    <source>
        <dbReference type="EMBL" id="MDQ0542133.1"/>
    </source>
</evidence>
<sequence length="283" mass="29756">MAQKLQLAGAVVLLTGAASGIGAALAQGLAAKGCSLLLVDRDAAGLEAVAGKARAAGAAVETRVLDLTDAEAIQTLPDWAEARFGRLDVLINNAGVALGGRFDETHLDDFEWLMDINLRAVVRMCHAFLPMLRARPAAQIVNLSSLFGLIAPPGQVAYATSKFAVRGFTEALRHEYAGTGLGVTVVHPGGVATAIARSARSPRPPTDPEAAERARVEDEKARAAFGKLLTLSPEEAAATIIQGIERRQPRILIGKDARSAALIQRLMPAGYWKTIVRLSGGKV</sequence>
<evidence type="ECO:0000256" key="3">
    <source>
        <dbReference type="RuleBase" id="RU000363"/>
    </source>
</evidence>
<dbReference type="GO" id="GO:0016491">
    <property type="term" value="F:oxidoreductase activity"/>
    <property type="evidence" value="ECO:0007669"/>
    <property type="project" value="UniProtKB-KW"/>
</dbReference>
<evidence type="ECO:0000313" key="7">
    <source>
        <dbReference type="Proteomes" id="UP001223420"/>
    </source>
</evidence>
<keyword evidence="2" id="KW-0560">Oxidoreductase</keyword>
<dbReference type="SUPFAM" id="SSF51735">
    <property type="entry name" value="NAD(P)-binding Rossmann-fold domains"/>
    <property type="match status" value="1"/>
</dbReference>
<dbReference type="PRINTS" id="PR00081">
    <property type="entry name" value="GDHRDH"/>
</dbReference>
<evidence type="ECO:0000256" key="2">
    <source>
        <dbReference type="ARBA" id="ARBA00023002"/>
    </source>
</evidence>
<dbReference type="FunFam" id="3.40.50.720:FF:000084">
    <property type="entry name" value="Short-chain dehydrogenase reductase"/>
    <property type="match status" value="1"/>
</dbReference>
<feature type="chain" id="PRO_5042524243" evidence="4">
    <location>
        <begin position="27"/>
        <end position="283"/>
    </location>
</feature>
<feature type="domain" description="Ketoreductase" evidence="5">
    <location>
        <begin position="10"/>
        <end position="194"/>
    </location>
</feature>
<dbReference type="InterPro" id="IPR057326">
    <property type="entry name" value="KR_dom"/>
</dbReference>